<feature type="compositionally biased region" description="Pro residues" evidence="1">
    <location>
        <begin position="7"/>
        <end position="23"/>
    </location>
</feature>
<evidence type="ECO:0000313" key="3">
    <source>
        <dbReference type="Proteomes" id="UP000199029"/>
    </source>
</evidence>
<feature type="region of interest" description="Disordered" evidence="1">
    <location>
        <begin position="1"/>
        <end position="25"/>
    </location>
</feature>
<dbReference type="AlphaFoldDB" id="A0A1I5WQB0"/>
<protein>
    <submittedName>
        <fullName evidence="2">Uncharacterized protein</fullName>
    </submittedName>
</protein>
<dbReference type="EMBL" id="FOXS01000002">
    <property type="protein sequence ID" value="SFQ21566.1"/>
    <property type="molecule type" value="Genomic_DNA"/>
</dbReference>
<proteinExistence type="predicted"/>
<evidence type="ECO:0000313" key="2">
    <source>
        <dbReference type="EMBL" id="SFQ21566.1"/>
    </source>
</evidence>
<name>A0A1I5WQB0_HYMAR</name>
<dbReference type="Proteomes" id="UP000199029">
    <property type="component" value="Unassembled WGS sequence"/>
</dbReference>
<gene>
    <name evidence="2" type="ORF">SAMN04515668_1421</name>
</gene>
<reference evidence="3" key="1">
    <citation type="submission" date="2016-10" db="EMBL/GenBank/DDBJ databases">
        <authorList>
            <person name="Varghese N."/>
            <person name="Submissions S."/>
        </authorList>
    </citation>
    <scope>NUCLEOTIDE SEQUENCE [LARGE SCALE GENOMIC DNA]</scope>
    <source>
        <strain evidence="3">OR362-8,ATCC BAA-1266,JCM 13504</strain>
    </source>
</reference>
<evidence type="ECO:0000256" key="1">
    <source>
        <dbReference type="SAM" id="MobiDB-lite"/>
    </source>
</evidence>
<sequence>MAQQPGAVPPPTPDQQAPMPPPRGVGEVIGLTYTVELVSGTSFIGRLTAVSAEELTFETTDLGLLTVKRPNIKQITLLTQEQARLGYDYLGNGNRLSFAPTARNLRRGEGTVQNIYIFLLGVNYGITDNFSMGALFTWVPEAGSENFFALTPKVSFPVSGDKVHVGAGALIAFQGGNTFTLAYGNTTYGSADNNVTAGVGYAFVRGEYFNTPVFLLGGATRVSRRISLVNETYILTVKDQFDRATFVGGIAGLRMSGQRLSGSLGLMYGLYSYSNSRYGSNEDSDGGAIPFAEVTYRFGRTK</sequence>
<keyword evidence="3" id="KW-1185">Reference proteome</keyword>
<organism evidence="2 3">
    <name type="scientific">Hymenobacter arizonensis</name>
    <name type="common">Siccationidurans arizonensis</name>
    <dbReference type="NCBI Taxonomy" id="1227077"/>
    <lineage>
        <taxon>Bacteria</taxon>
        <taxon>Pseudomonadati</taxon>
        <taxon>Bacteroidota</taxon>
        <taxon>Cytophagia</taxon>
        <taxon>Cytophagales</taxon>
        <taxon>Hymenobacteraceae</taxon>
        <taxon>Hymenobacter</taxon>
    </lineage>
</organism>
<accession>A0A1I5WQB0</accession>